<proteinExistence type="predicted"/>
<evidence type="ECO:0000313" key="2">
    <source>
        <dbReference type="EMBL" id="MFC3810838.1"/>
    </source>
</evidence>
<feature type="signal peptide" evidence="1">
    <location>
        <begin position="1"/>
        <end position="20"/>
    </location>
</feature>
<organism evidence="2 3">
    <name type="scientific">Lacihabitans lacunae</name>
    <dbReference type="NCBI Taxonomy" id="1028214"/>
    <lineage>
        <taxon>Bacteria</taxon>
        <taxon>Pseudomonadati</taxon>
        <taxon>Bacteroidota</taxon>
        <taxon>Cytophagia</taxon>
        <taxon>Cytophagales</taxon>
        <taxon>Leadbetterellaceae</taxon>
        <taxon>Lacihabitans</taxon>
    </lineage>
</organism>
<keyword evidence="3" id="KW-1185">Reference proteome</keyword>
<feature type="chain" id="PRO_5046831060" description="Lipid-binding hydrolase" evidence="1">
    <location>
        <begin position="21"/>
        <end position="176"/>
    </location>
</feature>
<dbReference type="RefSeq" id="WP_379837296.1">
    <property type="nucleotide sequence ID" value="NZ_JBHRYQ010000001.1"/>
</dbReference>
<evidence type="ECO:0000256" key="1">
    <source>
        <dbReference type="SAM" id="SignalP"/>
    </source>
</evidence>
<evidence type="ECO:0000313" key="3">
    <source>
        <dbReference type="Proteomes" id="UP001595616"/>
    </source>
</evidence>
<sequence length="176" mass="19894">MQKILILALLLTLTFSCKKSSDPSPETSFNVEGNWSLDYYFSYRKQANTDPLQATLNAMPGQNVLNLKADGTAQMINLGLDDKSFNIFTIQTIDGTWKTLNSFLFITFTKNGKVFNQKYKIIKATSTELEISKDLSLVKESLEDNKDALGPNTYIGLKNEFDLYTKVTLEGYFVKK</sequence>
<accession>A0ABV7YY15</accession>
<gene>
    <name evidence="2" type="ORF">ACFOOI_09240</name>
</gene>
<dbReference type="PROSITE" id="PS51257">
    <property type="entry name" value="PROKAR_LIPOPROTEIN"/>
    <property type="match status" value="1"/>
</dbReference>
<protein>
    <recommendedName>
        <fullName evidence="4">Lipid-binding hydrolase</fullName>
    </recommendedName>
</protein>
<reference evidence="3" key="1">
    <citation type="journal article" date="2019" name="Int. J. Syst. Evol. Microbiol.">
        <title>The Global Catalogue of Microorganisms (GCM) 10K type strain sequencing project: providing services to taxonomists for standard genome sequencing and annotation.</title>
        <authorList>
            <consortium name="The Broad Institute Genomics Platform"/>
            <consortium name="The Broad Institute Genome Sequencing Center for Infectious Disease"/>
            <person name="Wu L."/>
            <person name="Ma J."/>
        </authorList>
    </citation>
    <scope>NUCLEOTIDE SEQUENCE [LARGE SCALE GENOMIC DNA]</scope>
    <source>
        <strain evidence="3">CECT 7956</strain>
    </source>
</reference>
<name>A0ABV7YY15_9BACT</name>
<dbReference type="EMBL" id="JBHRYQ010000001">
    <property type="protein sequence ID" value="MFC3810838.1"/>
    <property type="molecule type" value="Genomic_DNA"/>
</dbReference>
<comment type="caution">
    <text evidence="2">The sequence shown here is derived from an EMBL/GenBank/DDBJ whole genome shotgun (WGS) entry which is preliminary data.</text>
</comment>
<evidence type="ECO:0008006" key="4">
    <source>
        <dbReference type="Google" id="ProtNLM"/>
    </source>
</evidence>
<keyword evidence="1" id="KW-0732">Signal</keyword>
<dbReference type="Proteomes" id="UP001595616">
    <property type="component" value="Unassembled WGS sequence"/>
</dbReference>